<gene>
    <name evidence="3" type="ORF">GCM10009117_23150</name>
</gene>
<dbReference type="PROSITE" id="PS50213">
    <property type="entry name" value="FAS1"/>
    <property type="match status" value="1"/>
</dbReference>
<dbReference type="PANTHER" id="PTHR10900:SF77">
    <property type="entry name" value="FI19380P1"/>
    <property type="match status" value="1"/>
</dbReference>
<evidence type="ECO:0000313" key="4">
    <source>
        <dbReference type="Proteomes" id="UP001500507"/>
    </source>
</evidence>
<dbReference type="Gene3D" id="2.30.180.10">
    <property type="entry name" value="FAS1 domain"/>
    <property type="match status" value="1"/>
</dbReference>
<dbReference type="Pfam" id="PF02469">
    <property type="entry name" value="Fasciclin"/>
    <property type="match status" value="1"/>
</dbReference>
<organism evidence="3 4">
    <name type="scientific">Gangjinia marincola</name>
    <dbReference type="NCBI Taxonomy" id="578463"/>
    <lineage>
        <taxon>Bacteria</taxon>
        <taxon>Pseudomonadati</taxon>
        <taxon>Bacteroidota</taxon>
        <taxon>Flavobacteriia</taxon>
        <taxon>Flavobacteriales</taxon>
        <taxon>Flavobacteriaceae</taxon>
        <taxon>Gangjinia</taxon>
    </lineage>
</organism>
<reference evidence="3 4" key="1">
    <citation type="journal article" date="2019" name="Int. J. Syst. Evol. Microbiol.">
        <title>The Global Catalogue of Microorganisms (GCM) 10K type strain sequencing project: providing services to taxonomists for standard genome sequencing and annotation.</title>
        <authorList>
            <consortium name="The Broad Institute Genomics Platform"/>
            <consortium name="The Broad Institute Genome Sequencing Center for Infectious Disease"/>
            <person name="Wu L."/>
            <person name="Ma J."/>
        </authorList>
    </citation>
    <scope>NUCLEOTIDE SEQUENCE [LARGE SCALE GENOMIC DNA]</scope>
    <source>
        <strain evidence="3 4">JCM 16082</strain>
    </source>
</reference>
<protein>
    <recommendedName>
        <fullName evidence="2">FAS1 domain-containing protein</fullName>
    </recommendedName>
</protein>
<dbReference type="PROSITE" id="PS51257">
    <property type="entry name" value="PROKAR_LIPOPROTEIN"/>
    <property type="match status" value="1"/>
</dbReference>
<dbReference type="InterPro" id="IPR036378">
    <property type="entry name" value="FAS1_dom_sf"/>
</dbReference>
<keyword evidence="4" id="KW-1185">Reference proteome</keyword>
<dbReference type="InterPro" id="IPR050904">
    <property type="entry name" value="Adhesion/Biosynth-related"/>
</dbReference>
<sequence>MKSTFYYAMILAVGLAFTSCDDAKKKEQAEAEKMEMEKKAQEEKEAMEAEAEAKKAEEFKANSVVGVAMGSEDHTTLVSAVKAAGLVEMLQGEGPYTVFAPTNAAFEKLPEGTLASLLEEDNKDALKGILSYHVVPAKVMAADLTAAIESNNGKYEVEAAGGGKFTAMVKDGKVMIKDGKGNTATVVATDLDASNGVVHVIDKVLMKE</sequence>
<evidence type="ECO:0000259" key="2">
    <source>
        <dbReference type="PROSITE" id="PS50213"/>
    </source>
</evidence>
<dbReference type="InterPro" id="IPR000782">
    <property type="entry name" value="FAS1_domain"/>
</dbReference>
<dbReference type="RefSeq" id="WP_343767801.1">
    <property type="nucleotide sequence ID" value="NZ_BAAAFG010000016.1"/>
</dbReference>
<evidence type="ECO:0000313" key="3">
    <source>
        <dbReference type="EMBL" id="GAA0873168.1"/>
    </source>
</evidence>
<dbReference type="PANTHER" id="PTHR10900">
    <property type="entry name" value="PERIOSTIN-RELATED"/>
    <property type="match status" value="1"/>
</dbReference>
<proteinExistence type="predicted"/>
<dbReference type="SUPFAM" id="SSF82153">
    <property type="entry name" value="FAS1 domain"/>
    <property type="match status" value="1"/>
</dbReference>
<dbReference type="Proteomes" id="UP001500507">
    <property type="component" value="Unassembled WGS sequence"/>
</dbReference>
<comment type="caution">
    <text evidence="3">The sequence shown here is derived from an EMBL/GenBank/DDBJ whole genome shotgun (WGS) entry which is preliminary data.</text>
</comment>
<name>A0ABN1MJ30_9FLAO</name>
<dbReference type="EMBL" id="BAAAFG010000016">
    <property type="protein sequence ID" value="GAA0873168.1"/>
    <property type="molecule type" value="Genomic_DNA"/>
</dbReference>
<dbReference type="SMART" id="SM00554">
    <property type="entry name" value="FAS1"/>
    <property type="match status" value="1"/>
</dbReference>
<feature type="region of interest" description="Disordered" evidence="1">
    <location>
        <begin position="28"/>
        <end position="53"/>
    </location>
</feature>
<feature type="domain" description="FAS1" evidence="2">
    <location>
        <begin position="61"/>
        <end position="205"/>
    </location>
</feature>
<evidence type="ECO:0000256" key="1">
    <source>
        <dbReference type="SAM" id="MobiDB-lite"/>
    </source>
</evidence>
<accession>A0ABN1MJ30</accession>